<protein>
    <submittedName>
        <fullName evidence="2">Uncharacterized protein</fullName>
    </submittedName>
</protein>
<feature type="compositionally biased region" description="Low complexity" evidence="1">
    <location>
        <begin position="29"/>
        <end position="44"/>
    </location>
</feature>
<gene>
    <name evidence="2" type="ORF">P8C59_005019</name>
</gene>
<feature type="compositionally biased region" description="Basic and acidic residues" evidence="1">
    <location>
        <begin position="70"/>
        <end position="86"/>
    </location>
</feature>
<evidence type="ECO:0000313" key="3">
    <source>
        <dbReference type="Proteomes" id="UP001217918"/>
    </source>
</evidence>
<comment type="caution">
    <text evidence="2">The sequence shown here is derived from an EMBL/GenBank/DDBJ whole genome shotgun (WGS) entry which is preliminary data.</text>
</comment>
<reference evidence="2" key="1">
    <citation type="journal article" date="2023" name="Mol. Plant Microbe Interact.">
        <title>Elucidating the Obligate Nature and Biological Capacity of an Invasive Fungal Corn Pathogen.</title>
        <authorList>
            <person name="MacCready J.S."/>
            <person name="Roggenkamp E.M."/>
            <person name="Gdanetz K."/>
            <person name="Chilvers M.I."/>
        </authorList>
    </citation>
    <scope>NUCLEOTIDE SEQUENCE</scope>
    <source>
        <strain evidence="2">PM02</strain>
    </source>
</reference>
<feature type="region of interest" description="Disordered" evidence="1">
    <location>
        <begin position="1"/>
        <end position="114"/>
    </location>
</feature>
<keyword evidence="3" id="KW-1185">Reference proteome</keyword>
<proteinExistence type="predicted"/>
<sequence length="114" mass="11890">MSTAAPSRSPIEPTDLSASLLANPKTKRSVSSSSCPSAAAAAASDNDCQPPPLSPDAEKAMGHTAAWKPAYDRRQSWSKQDQKHELQMTQMGGGGARVAAEPQSGFSERSSMGT</sequence>
<evidence type="ECO:0000256" key="1">
    <source>
        <dbReference type="SAM" id="MobiDB-lite"/>
    </source>
</evidence>
<organism evidence="2 3">
    <name type="scientific">Phyllachora maydis</name>
    <dbReference type="NCBI Taxonomy" id="1825666"/>
    <lineage>
        <taxon>Eukaryota</taxon>
        <taxon>Fungi</taxon>
        <taxon>Dikarya</taxon>
        <taxon>Ascomycota</taxon>
        <taxon>Pezizomycotina</taxon>
        <taxon>Sordariomycetes</taxon>
        <taxon>Sordariomycetidae</taxon>
        <taxon>Phyllachorales</taxon>
        <taxon>Phyllachoraceae</taxon>
        <taxon>Phyllachora</taxon>
    </lineage>
</organism>
<dbReference type="Proteomes" id="UP001217918">
    <property type="component" value="Unassembled WGS sequence"/>
</dbReference>
<evidence type="ECO:0000313" key="2">
    <source>
        <dbReference type="EMBL" id="KAK2070534.1"/>
    </source>
</evidence>
<feature type="compositionally biased region" description="Polar residues" evidence="1">
    <location>
        <begin position="104"/>
        <end position="114"/>
    </location>
</feature>
<name>A0AAD9I3H7_9PEZI</name>
<dbReference type="AlphaFoldDB" id="A0AAD9I3H7"/>
<accession>A0AAD9I3H7</accession>
<dbReference type="EMBL" id="JAQQPM010000004">
    <property type="protein sequence ID" value="KAK2070534.1"/>
    <property type="molecule type" value="Genomic_DNA"/>
</dbReference>